<sequence length="214" mass="22825">MAGILDTFLLDLDGTLVDSVADLTTAVNALRAESSLPPLDLAQVRTYVGDGARLLVTRALPAGAFSEEKLARFLALYRVHLLDQTRLYPGIASFLRAHAPARMAVVTNKPTQLSGELLAGLGLERQFAVVLGGDSCATKKPDPQPVLEALHRLGARPEQAVMIGDHHTDLRAGRAAGTATCFCAWGLGHDDGLEVDFRATHPEDLLRLFPGVGV</sequence>
<dbReference type="InterPro" id="IPR050155">
    <property type="entry name" value="HAD-like_hydrolase_sf"/>
</dbReference>
<comment type="caution">
    <text evidence="5">The sequence shown here is derived from an EMBL/GenBank/DDBJ whole genome shotgun (WGS) entry which is preliminary data.</text>
</comment>
<dbReference type="AlphaFoldDB" id="A0A0C2ECH5"/>
<dbReference type="Gene3D" id="3.40.50.1000">
    <property type="entry name" value="HAD superfamily/HAD-like"/>
    <property type="match status" value="1"/>
</dbReference>
<comment type="catalytic activity">
    <reaction evidence="1">
        <text>2-phosphoglycolate + H2O = glycolate + phosphate</text>
        <dbReference type="Rhea" id="RHEA:14369"/>
        <dbReference type="ChEBI" id="CHEBI:15377"/>
        <dbReference type="ChEBI" id="CHEBI:29805"/>
        <dbReference type="ChEBI" id="CHEBI:43474"/>
        <dbReference type="ChEBI" id="CHEBI:58033"/>
        <dbReference type="EC" id="3.1.3.18"/>
    </reaction>
</comment>
<dbReference type="GO" id="GO:0008967">
    <property type="term" value="F:phosphoglycolate phosphatase activity"/>
    <property type="evidence" value="ECO:0007669"/>
    <property type="project" value="UniProtKB-EC"/>
</dbReference>
<dbReference type="NCBIfam" id="TIGR01509">
    <property type="entry name" value="HAD-SF-IA-v3"/>
    <property type="match status" value="1"/>
</dbReference>
<accession>A0A0C2ECH5</accession>
<dbReference type="EMBL" id="JWJD01000004">
    <property type="protein sequence ID" value="KIH76293.1"/>
    <property type="molecule type" value="Genomic_DNA"/>
</dbReference>
<dbReference type="NCBIfam" id="TIGR01549">
    <property type="entry name" value="HAD-SF-IA-v1"/>
    <property type="match status" value="1"/>
</dbReference>
<dbReference type="GO" id="GO:0005829">
    <property type="term" value="C:cytosol"/>
    <property type="evidence" value="ECO:0007669"/>
    <property type="project" value="TreeGrafter"/>
</dbReference>
<dbReference type="SUPFAM" id="SSF56784">
    <property type="entry name" value="HAD-like"/>
    <property type="match status" value="1"/>
</dbReference>
<evidence type="ECO:0000256" key="4">
    <source>
        <dbReference type="ARBA" id="ARBA00013078"/>
    </source>
</evidence>
<keyword evidence="6" id="KW-1185">Reference proteome</keyword>
<dbReference type="SFLD" id="SFLDS00003">
    <property type="entry name" value="Haloacid_Dehalogenase"/>
    <property type="match status" value="1"/>
</dbReference>
<keyword evidence="5" id="KW-0378">Hydrolase</keyword>
<name>A0A0C2ECH5_9BACT</name>
<dbReference type="GO" id="GO:0006281">
    <property type="term" value="P:DNA repair"/>
    <property type="evidence" value="ECO:0007669"/>
    <property type="project" value="TreeGrafter"/>
</dbReference>
<evidence type="ECO:0000256" key="2">
    <source>
        <dbReference type="ARBA" id="ARBA00004818"/>
    </source>
</evidence>
<comment type="similarity">
    <text evidence="3">Belongs to the HAD-like hydrolase superfamily. CbbY/CbbZ/Gph/YieH family.</text>
</comment>
<dbReference type="InterPro" id="IPR041492">
    <property type="entry name" value="HAD_2"/>
</dbReference>
<dbReference type="PANTHER" id="PTHR43434">
    <property type="entry name" value="PHOSPHOGLYCOLATE PHOSPHATASE"/>
    <property type="match status" value="1"/>
</dbReference>
<dbReference type="RefSeq" id="WP_040099866.1">
    <property type="nucleotide sequence ID" value="NZ_JWJD01000004.1"/>
</dbReference>
<dbReference type="SFLD" id="SFLDG01129">
    <property type="entry name" value="C1.5:_HAD__Beta-PGM__Phosphata"/>
    <property type="match status" value="1"/>
</dbReference>
<dbReference type="InterPro" id="IPR023214">
    <property type="entry name" value="HAD_sf"/>
</dbReference>
<comment type="pathway">
    <text evidence="2">Organic acid metabolism; glycolate biosynthesis; glycolate from 2-phosphoglycolate: step 1/1.</text>
</comment>
<dbReference type="InterPro" id="IPR036412">
    <property type="entry name" value="HAD-like_sf"/>
</dbReference>
<dbReference type="Gene3D" id="1.10.150.240">
    <property type="entry name" value="Putative phosphatase, domain 2"/>
    <property type="match status" value="1"/>
</dbReference>
<organism evidence="5 6">
    <name type="scientific">Geoalkalibacter ferrihydriticus DSM 17813</name>
    <dbReference type="NCBI Taxonomy" id="1121915"/>
    <lineage>
        <taxon>Bacteria</taxon>
        <taxon>Pseudomonadati</taxon>
        <taxon>Thermodesulfobacteriota</taxon>
        <taxon>Desulfuromonadia</taxon>
        <taxon>Desulfuromonadales</taxon>
        <taxon>Geoalkalibacteraceae</taxon>
        <taxon>Geoalkalibacter</taxon>
    </lineage>
</organism>
<proteinExistence type="inferred from homology"/>
<evidence type="ECO:0000256" key="3">
    <source>
        <dbReference type="ARBA" id="ARBA00006171"/>
    </source>
</evidence>
<dbReference type="Proteomes" id="UP000035068">
    <property type="component" value="Unassembled WGS sequence"/>
</dbReference>
<dbReference type="PANTHER" id="PTHR43434:SF1">
    <property type="entry name" value="PHOSPHOGLYCOLATE PHOSPHATASE"/>
    <property type="match status" value="1"/>
</dbReference>
<dbReference type="Pfam" id="PF13419">
    <property type="entry name" value="HAD_2"/>
    <property type="match status" value="1"/>
</dbReference>
<protein>
    <recommendedName>
        <fullName evidence="4">phosphoglycolate phosphatase</fullName>
        <ecNumber evidence="4">3.1.3.18</ecNumber>
    </recommendedName>
</protein>
<evidence type="ECO:0000313" key="6">
    <source>
        <dbReference type="Proteomes" id="UP000035068"/>
    </source>
</evidence>
<gene>
    <name evidence="5" type="ORF">GFER_11830</name>
</gene>
<dbReference type="InterPro" id="IPR006439">
    <property type="entry name" value="HAD-SF_hydro_IA"/>
</dbReference>
<evidence type="ECO:0000313" key="5">
    <source>
        <dbReference type="EMBL" id="KIH76293.1"/>
    </source>
</evidence>
<dbReference type="FunFam" id="3.40.50.1000:FF:000022">
    <property type="entry name" value="Phosphoglycolate phosphatase"/>
    <property type="match status" value="1"/>
</dbReference>
<reference evidence="5 6" key="1">
    <citation type="submission" date="2014-12" db="EMBL/GenBank/DDBJ databases">
        <title>Genomes of Geoalkalibacter ferrihydriticus and Geoalkalibacter subterraneus, two haloalkaliphilic metal-reducing members of the Geobacteraceae.</title>
        <authorList>
            <person name="Badalamenti J.P."/>
            <person name="Torres C.I."/>
            <person name="Krajmalnik-Brown R."/>
            <person name="Bond D.R."/>
        </authorList>
    </citation>
    <scope>NUCLEOTIDE SEQUENCE [LARGE SCALE GENOMIC DNA]</scope>
    <source>
        <strain evidence="5 6">DSM 17813</strain>
    </source>
</reference>
<dbReference type="EC" id="3.1.3.18" evidence="4"/>
<evidence type="ECO:0000256" key="1">
    <source>
        <dbReference type="ARBA" id="ARBA00000830"/>
    </source>
</evidence>
<dbReference type="InterPro" id="IPR023198">
    <property type="entry name" value="PGP-like_dom2"/>
</dbReference>